<evidence type="ECO:0000313" key="1">
    <source>
        <dbReference type="EMBL" id="BBM35483.1"/>
    </source>
</evidence>
<dbReference type="STRING" id="714315.GCA_000516535_00406"/>
<dbReference type="AlphaFoldDB" id="A0A510JBI6"/>
<accession>A0A510JBI6</accession>
<protein>
    <submittedName>
        <fullName evidence="1">Putative oxidoreductase family, NAD-binding rossmann fold protein</fullName>
    </submittedName>
</protein>
<evidence type="ECO:0000313" key="2">
    <source>
        <dbReference type="Proteomes" id="UP000321606"/>
    </source>
</evidence>
<dbReference type="RefSeq" id="WP_026737042.1">
    <property type="nucleotide sequence ID" value="NZ_AP019822.1"/>
</dbReference>
<dbReference type="Proteomes" id="UP000321606">
    <property type="component" value="Chromosome"/>
</dbReference>
<organism evidence="1 2">
    <name type="scientific">Pseudoleptotrichia goodfellowii</name>
    <dbReference type="NCBI Taxonomy" id="157692"/>
    <lineage>
        <taxon>Bacteria</taxon>
        <taxon>Fusobacteriati</taxon>
        <taxon>Fusobacteriota</taxon>
        <taxon>Fusobacteriia</taxon>
        <taxon>Fusobacteriales</taxon>
        <taxon>Leptotrichiaceae</taxon>
        <taxon>Pseudoleptotrichia</taxon>
    </lineage>
</organism>
<gene>
    <name evidence="1" type="ORF">JCM16774_0396</name>
</gene>
<sequence>MSRTKRNMPYISILAYQDYKEDKVSYKKDNKKKVRKIMKDINSDVFHFKKIKVGYRGFKRNEVMNQAKRDILQAAMINAFFEHLEYRLKNSRTYSHEEVREMLKFNKDKTVEKTG</sequence>
<proteinExistence type="predicted"/>
<name>A0A510JBI6_9FUSO</name>
<dbReference type="EMBL" id="AP019822">
    <property type="protein sequence ID" value="BBM35483.1"/>
    <property type="molecule type" value="Genomic_DNA"/>
</dbReference>
<dbReference type="KEGG" id="lgo:JCM16774_0396"/>
<reference evidence="1 2" key="1">
    <citation type="submission" date="2019-07" db="EMBL/GenBank/DDBJ databases">
        <title>Complete Genome Sequence of Leptotrichia goodfellowii Strain JCM 16774.</title>
        <authorList>
            <person name="Watanabe S."/>
            <person name="Cui L."/>
        </authorList>
    </citation>
    <scope>NUCLEOTIDE SEQUENCE [LARGE SCALE GENOMIC DNA]</scope>
    <source>
        <strain evidence="1 2">JCM16774</strain>
    </source>
</reference>